<dbReference type="SMART" id="SM00283">
    <property type="entry name" value="MA"/>
    <property type="match status" value="1"/>
</dbReference>
<dbReference type="GO" id="GO:0016020">
    <property type="term" value="C:membrane"/>
    <property type="evidence" value="ECO:0007669"/>
    <property type="project" value="UniProtKB-SubCell"/>
</dbReference>
<evidence type="ECO:0000256" key="2">
    <source>
        <dbReference type="ARBA" id="ARBA00023224"/>
    </source>
</evidence>
<dbReference type="PROSITE" id="PS50111">
    <property type="entry name" value="CHEMOTAXIS_TRANSDUC_2"/>
    <property type="match status" value="1"/>
</dbReference>
<feature type="domain" description="Methyl-accepting transducer" evidence="7">
    <location>
        <begin position="536"/>
        <end position="772"/>
    </location>
</feature>
<evidence type="ECO:0000256" key="6">
    <source>
        <dbReference type="SAM" id="Phobius"/>
    </source>
</evidence>
<keyword evidence="6" id="KW-1133">Transmembrane helix</keyword>
<dbReference type="CDD" id="cd06225">
    <property type="entry name" value="HAMP"/>
    <property type="match status" value="1"/>
</dbReference>
<name>C6C1U9_MARSD</name>
<dbReference type="SMART" id="SM01358">
    <property type="entry name" value="HBM"/>
    <property type="match status" value="1"/>
</dbReference>
<evidence type="ECO:0000313" key="11">
    <source>
        <dbReference type="Proteomes" id="UP000002601"/>
    </source>
</evidence>
<dbReference type="FunFam" id="1.10.287.950:FF:000001">
    <property type="entry name" value="Methyl-accepting chemotaxis sensory transducer"/>
    <property type="match status" value="1"/>
</dbReference>
<dbReference type="Gene3D" id="3.30.450.20">
    <property type="entry name" value="PAS domain"/>
    <property type="match status" value="1"/>
</dbReference>
<dbReference type="Gene3D" id="6.10.340.10">
    <property type="match status" value="1"/>
</dbReference>
<keyword evidence="5" id="KW-0175">Coiled coil</keyword>
<keyword evidence="6" id="KW-0812">Transmembrane</keyword>
<evidence type="ECO:0000259" key="9">
    <source>
        <dbReference type="PROSITE" id="PS51753"/>
    </source>
</evidence>
<comment type="subcellular location">
    <subcellularLocation>
        <location evidence="1">Membrane</location>
    </subcellularLocation>
</comment>
<dbReference type="AlphaFoldDB" id="C6C1U9"/>
<dbReference type="STRING" id="526222.Desal_1283"/>
<sequence length="808" mass="87068">MKNLPIAMKLALGFGVVILLLSISGGMAYYALSSNLESFTQYRGLARDTNLMAQAQSNLLMVRMNVKDFLITDSEKDLNEYKQYMELTDGIMGEVKEEIKNPERVKFVEEAGRLLVGYNSKFNEVERLQRESNVDVNILNTVGPGIEKKLTEVMRSAHQDEDISAAYYTGLALRNLLLARLYAMKFLKSNELSDVERVNVEFKKFEQQLVTLDREVQNPERRQLLADIKGAKDKYLIAFGETVEHIEARNAIVKGDLDKWGPVIAKNLEDAKLSVKKDQDTLGPKVQAQSEQAKTNVGLLSFAAVVFGVIAMIVISRAITRPLGIATAFAGDVAAGRFKTSIDINQQDEVGKICNALNSIRDSVSSAADEVEDIVSRVENGEMNANGNADAFEGGFADLVGGVNTLAGVYSGFLDQLPVGVMSLSSDFKPIYLNKEARTIAGIDSYGDKKCYELFKTDECQTADCASDICMKKKAAASSETLAHPVSGEYAITYSSTPLITRSGEVVGATEVIIDQTEIKKAQETMLNVAGQANEIADRVASASEELAAQIEEVSNGAEIQQQRVGETATAMEQMNSSVLEIARNASEAREQSDSAKEKAQEGAELVNSVVAAINKVHTVANVLQDDMEKLGREAQAIGGVMTVITDIADQTNLLALNAAIEAARAGEAGRGFAVVADEVRKLAEKTMDATTEVGSNIRAIQTATDTNLINVNSAVENVAEATELAGNSGSALSQIVSMSTESSDLVGGIAAAAEEQSATSEQINRAVDEVNRIVSDSAEGMIQSATAVQELAEMSLELKKVLDNLRK</sequence>
<organism evidence="10 11">
    <name type="scientific">Maridesulfovibrio salexigens (strain ATCC 14822 / DSM 2638 / NCIMB 8403 / VKM B-1763)</name>
    <name type="common">Desulfovibrio salexigens</name>
    <dbReference type="NCBI Taxonomy" id="526222"/>
    <lineage>
        <taxon>Bacteria</taxon>
        <taxon>Pseudomonadati</taxon>
        <taxon>Thermodesulfobacteriota</taxon>
        <taxon>Desulfovibrionia</taxon>
        <taxon>Desulfovibrionales</taxon>
        <taxon>Desulfovibrionaceae</taxon>
        <taxon>Maridesulfovibrio</taxon>
    </lineage>
</organism>
<evidence type="ECO:0000256" key="1">
    <source>
        <dbReference type="ARBA" id="ARBA00004370"/>
    </source>
</evidence>
<dbReference type="InterPro" id="IPR035965">
    <property type="entry name" value="PAS-like_dom_sf"/>
</dbReference>
<feature type="domain" description="HBM" evidence="9">
    <location>
        <begin position="44"/>
        <end position="283"/>
    </location>
</feature>
<dbReference type="Pfam" id="PF00672">
    <property type="entry name" value="HAMP"/>
    <property type="match status" value="1"/>
</dbReference>
<dbReference type="Proteomes" id="UP000002601">
    <property type="component" value="Chromosome"/>
</dbReference>
<dbReference type="SUPFAM" id="SSF58104">
    <property type="entry name" value="Methyl-accepting chemotaxis protein (MCP) signaling domain"/>
    <property type="match status" value="1"/>
</dbReference>
<evidence type="ECO:0000259" key="8">
    <source>
        <dbReference type="PROSITE" id="PS50885"/>
    </source>
</evidence>
<evidence type="ECO:0000256" key="5">
    <source>
        <dbReference type="SAM" id="Coils"/>
    </source>
</evidence>
<protein>
    <submittedName>
        <fullName evidence="10">Methyl-accepting chemotaxis sensory transducer</fullName>
    </submittedName>
</protein>
<dbReference type="GO" id="GO:0006935">
    <property type="term" value="P:chemotaxis"/>
    <property type="evidence" value="ECO:0007669"/>
    <property type="project" value="UniProtKB-ARBA"/>
</dbReference>
<dbReference type="PANTHER" id="PTHR32089:SF112">
    <property type="entry name" value="LYSOZYME-LIKE PROTEIN-RELATED"/>
    <property type="match status" value="1"/>
</dbReference>
<keyword evidence="2 4" id="KW-0807">Transducer</keyword>
<dbReference type="Pfam" id="PF00015">
    <property type="entry name" value="MCPsignal"/>
    <property type="match status" value="1"/>
</dbReference>
<evidence type="ECO:0000256" key="3">
    <source>
        <dbReference type="ARBA" id="ARBA00029447"/>
    </source>
</evidence>
<dbReference type="EMBL" id="CP001649">
    <property type="protein sequence ID" value="ACS79345.1"/>
    <property type="molecule type" value="Genomic_DNA"/>
</dbReference>
<dbReference type="CDD" id="cd11386">
    <property type="entry name" value="MCP_signal"/>
    <property type="match status" value="1"/>
</dbReference>
<dbReference type="PANTHER" id="PTHR32089">
    <property type="entry name" value="METHYL-ACCEPTING CHEMOTAXIS PROTEIN MCPB"/>
    <property type="match status" value="1"/>
</dbReference>
<dbReference type="Pfam" id="PF08448">
    <property type="entry name" value="PAS_4"/>
    <property type="match status" value="1"/>
</dbReference>
<feature type="domain" description="HAMP" evidence="8">
    <location>
        <begin position="317"/>
        <end position="369"/>
    </location>
</feature>
<dbReference type="PROSITE" id="PS51753">
    <property type="entry name" value="HBM"/>
    <property type="match status" value="1"/>
</dbReference>
<dbReference type="InterPro" id="IPR032255">
    <property type="entry name" value="HBM"/>
</dbReference>
<proteinExistence type="inferred from homology"/>
<dbReference type="GO" id="GO:0007165">
    <property type="term" value="P:signal transduction"/>
    <property type="evidence" value="ECO:0007669"/>
    <property type="project" value="UniProtKB-KW"/>
</dbReference>
<comment type="similarity">
    <text evidence="3">Belongs to the methyl-accepting chemotaxis (MCP) protein family.</text>
</comment>
<dbReference type="SUPFAM" id="SSF55785">
    <property type="entry name" value="PYP-like sensor domain (PAS domain)"/>
    <property type="match status" value="1"/>
</dbReference>
<dbReference type="InterPro" id="IPR013656">
    <property type="entry name" value="PAS_4"/>
</dbReference>
<dbReference type="KEGG" id="dsa:Desal_1283"/>
<accession>C6C1U9</accession>
<dbReference type="eggNOG" id="COG0840">
    <property type="taxonomic scope" value="Bacteria"/>
</dbReference>
<gene>
    <name evidence="10" type="ordered locus">Desal_1283</name>
</gene>
<dbReference type="HOGENOM" id="CLU_000445_107_27_7"/>
<dbReference type="InterPro" id="IPR024478">
    <property type="entry name" value="HlyB_4HB_MCP"/>
</dbReference>
<evidence type="ECO:0000259" key="7">
    <source>
        <dbReference type="PROSITE" id="PS50111"/>
    </source>
</evidence>
<dbReference type="InterPro" id="IPR004089">
    <property type="entry name" value="MCPsignal_dom"/>
</dbReference>
<dbReference type="RefSeq" id="WP_015851163.1">
    <property type="nucleotide sequence ID" value="NC_012881.1"/>
</dbReference>
<feature type="coiled-coil region" evidence="5">
    <location>
        <begin position="533"/>
        <end position="599"/>
    </location>
</feature>
<dbReference type="InterPro" id="IPR003660">
    <property type="entry name" value="HAMP_dom"/>
</dbReference>
<dbReference type="Pfam" id="PF12729">
    <property type="entry name" value="4HB_MCP_1"/>
    <property type="match status" value="1"/>
</dbReference>
<dbReference type="OrthoDB" id="9816383at2"/>
<dbReference type="SMART" id="SM00304">
    <property type="entry name" value="HAMP"/>
    <property type="match status" value="1"/>
</dbReference>
<dbReference type="Gene3D" id="1.10.287.950">
    <property type="entry name" value="Methyl-accepting chemotaxis protein"/>
    <property type="match status" value="1"/>
</dbReference>
<evidence type="ECO:0000313" key="10">
    <source>
        <dbReference type="EMBL" id="ACS79345.1"/>
    </source>
</evidence>
<evidence type="ECO:0000256" key="4">
    <source>
        <dbReference type="PROSITE-ProRule" id="PRU00284"/>
    </source>
</evidence>
<feature type="transmembrane region" description="Helical" evidence="6">
    <location>
        <begin position="297"/>
        <end position="315"/>
    </location>
</feature>
<keyword evidence="11" id="KW-1185">Reference proteome</keyword>
<dbReference type="PROSITE" id="PS50885">
    <property type="entry name" value="HAMP"/>
    <property type="match status" value="1"/>
</dbReference>
<reference evidence="10 11" key="1">
    <citation type="submission" date="2009-06" db="EMBL/GenBank/DDBJ databases">
        <title>Complete sequence of Desulfovibrio salexigens DSM 2638.</title>
        <authorList>
            <consortium name="US DOE Joint Genome Institute"/>
            <person name="Lucas S."/>
            <person name="Copeland A."/>
            <person name="Lapidus A."/>
            <person name="Glavina del Rio T."/>
            <person name="Tice H."/>
            <person name="Bruce D."/>
            <person name="Goodwin L."/>
            <person name="Pitluck S."/>
            <person name="Munk A.C."/>
            <person name="Brettin T."/>
            <person name="Detter J.C."/>
            <person name="Han C."/>
            <person name="Tapia R."/>
            <person name="Larimer F."/>
            <person name="Land M."/>
            <person name="Hauser L."/>
            <person name="Kyrpides N."/>
            <person name="Anderson I."/>
            <person name="Wall J.D."/>
            <person name="Arkin A.P."/>
            <person name="Dehal P."/>
            <person name="Chivian D."/>
            <person name="Giles B."/>
            <person name="Hazen T.C."/>
        </authorList>
    </citation>
    <scope>NUCLEOTIDE SEQUENCE [LARGE SCALE GENOMIC DNA]</scope>
    <source>
        <strain evidence="11">ATCC 14822 / DSM 2638 / NCIMB 8403 / VKM B-1763</strain>
    </source>
</reference>
<keyword evidence="6" id="KW-0472">Membrane</keyword>